<evidence type="ECO:0000256" key="4">
    <source>
        <dbReference type="ARBA" id="ARBA00023054"/>
    </source>
</evidence>
<reference evidence="14 15" key="1">
    <citation type="journal article" date="2015" name="Sci. Rep.">
        <title>The power of single molecule real-time sequencing technology in the de novo assembly of a eukaryotic genome.</title>
        <authorList>
            <person name="Sakai H."/>
            <person name="Naito K."/>
            <person name="Ogiso-Tanaka E."/>
            <person name="Takahashi Y."/>
            <person name="Iseki K."/>
            <person name="Muto C."/>
            <person name="Satou K."/>
            <person name="Teruya K."/>
            <person name="Shiroma A."/>
            <person name="Shimoji M."/>
            <person name="Hirano T."/>
            <person name="Itoh T."/>
            <person name="Kaga A."/>
            <person name="Tomooka N."/>
        </authorList>
    </citation>
    <scope>NUCLEOTIDE SEQUENCE [LARGE SCALE GENOMIC DNA]</scope>
    <source>
        <strain evidence="15">cv. Shumari</strain>
    </source>
</reference>
<dbReference type="InterPro" id="IPR002913">
    <property type="entry name" value="START_lipid-bd_dom"/>
</dbReference>
<comment type="subcellular location">
    <subcellularLocation>
        <location evidence="1 9 10">Nucleus</location>
    </subcellularLocation>
</comment>
<dbReference type="GO" id="GO:0005634">
    <property type="term" value="C:nucleus"/>
    <property type="evidence" value="ECO:0007669"/>
    <property type="project" value="UniProtKB-SubCell"/>
</dbReference>
<feature type="coiled-coil region" evidence="11">
    <location>
        <begin position="68"/>
        <end position="100"/>
    </location>
</feature>
<dbReference type="PROSITE" id="PS50848">
    <property type="entry name" value="START"/>
    <property type="match status" value="1"/>
</dbReference>
<keyword evidence="8 9" id="KW-0539">Nucleus</keyword>
<dbReference type="CDD" id="cd00086">
    <property type="entry name" value="homeodomain"/>
    <property type="match status" value="1"/>
</dbReference>
<dbReference type="PANTHER" id="PTHR45654:SF9">
    <property type="entry name" value="HOMEOBOX-LEUCINE ZIPPER PROTEIN HDG10-RELATED"/>
    <property type="match status" value="1"/>
</dbReference>
<sequence>MSGSKLSDSDRDQQSIYHCRHRHDPEIIARLEEIFKECSHPDETRRRQIGEELGLDAKQVKFWFQNKKTQLRTKSERLDINALRLENERIQSENRIMSETLKTIACAPCGGRSMRQEERELYLQILKCERVVSFMANNGINPELLPAVPSTSSSSPLDTLRPTLLNQTVGTSRNQPILNHEEYIPSPSQHNIPAVNQDIFNHGHNQEIPDLALDQHVSSLTLTVTSPATVDPFRSQDDPLLISCLEYNIPALVTALDQNILSLASTSNQNNINLHVVEKQSQGLNPCLNVPSVTPTLDQDNPHPGQDISSILQDHTPSLDLDLDAILHILNSDVVSQPKTSENKDTENARMLKIANNAMEELMKLLSMNEPFWFRSLVDERFVLQRDCYQRIFQRSNSLNGPHARVESSKDSRVVKMSGTELVEMFLNSVSWVEHVEVDDKIQTHHLFRDLICGNNAYGAERWVLALERMCERIASASAETIPRSDVGGVIRSPDSRRNILRLTRRMVKSFCESLCMQDNTSFPHLTRMNNGAIRVAIRVNMNGPGEPKGMLLSAATSFWLPISPQDIFDYLIDDRKRAKWDVLCSGNAGHEIQRITTGSNPGNCVSIMRPFIPKENNIVILQESYVDALGSMMLYAPFDMKSLNYVMNGEDTSLFPILPSGFTISRDAKPDVPEGQSGEVGKSEGSLVTLMFQILASSPSRMSMVDIEFVSNVNALVTSTIEHIKDALNCSHSKLWISLD</sequence>
<keyword evidence="4 11" id="KW-0175">Coiled coil</keyword>
<dbReference type="GO" id="GO:0008289">
    <property type="term" value="F:lipid binding"/>
    <property type="evidence" value="ECO:0007669"/>
    <property type="project" value="InterPro"/>
</dbReference>
<dbReference type="InterPro" id="IPR057993">
    <property type="entry name" value="HD-Zip_IV_C"/>
</dbReference>
<evidence type="ECO:0000259" key="12">
    <source>
        <dbReference type="PROSITE" id="PS50071"/>
    </source>
</evidence>
<evidence type="ECO:0000256" key="1">
    <source>
        <dbReference type="ARBA" id="ARBA00004123"/>
    </source>
</evidence>
<evidence type="ECO:0000256" key="2">
    <source>
        <dbReference type="ARBA" id="ARBA00006789"/>
    </source>
</evidence>
<feature type="domain" description="Homeobox" evidence="12">
    <location>
        <begin position="20"/>
        <end position="74"/>
    </location>
</feature>
<evidence type="ECO:0008006" key="16">
    <source>
        <dbReference type="Google" id="ProtNLM"/>
    </source>
</evidence>
<dbReference type="SUPFAM" id="SSF55961">
    <property type="entry name" value="Bet v1-like"/>
    <property type="match status" value="1"/>
</dbReference>
<dbReference type="PANTHER" id="PTHR45654">
    <property type="entry name" value="HOMEOBOX-LEUCINE ZIPPER PROTEIN MERISTEM L1"/>
    <property type="match status" value="1"/>
</dbReference>
<dbReference type="SUPFAM" id="SSF46689">
    <property type="entry name" value="Homeodomain-like"/>
    <property type="match status" value="1"/>
</dbReference>
<feature type="domain" description="START" evidence="13">
    <location>
        <begin position="344"/>
        <end position="436"/>
    </location>
</feature>
<evidence type="ECO:0000256" key="5">
    <source>
        <dbReference type="ARBA" id="ARBA00023125"/>
    </source>
</evidence>
<evidence type="ECO:0000256" key="11">
    <source>
        <dbReference type="SAM" id="Coils"/>
    </source>
</evidence>
<protein>
    <recommendedName>
        <fullName evidence="16">Homeobox domain-containing protein</fullName>
    </recommendedName>
</protein>
<evidence type="ECO:0000256" key="3">
    <source>
        <dbReference type="ARBA" id="ARBA00023015"/>
    </source>
</evidence>
<dbReference type="InterPro" id="IPR009057">
    <property type="entry name" value="Homeodomain-like_sf"/>
</dbReference>
<dbReference type="AlphaFoldDB" id="A0A0S3R0P7"/>
<proteinExistence type="inferred from homology"/>
<dbReference type="PROSITE" id="PS50071">
    <property type="entry name" value="HOMEOBOX_2"/>
    <property type="match status" value="1"/>
</dbReference>
<dbReference type="Pfam" id="PF25797">
    <property type="entry name" value="PDF2_C"/>
    <property type="match status" value="1"/>
</dbReference>
<evidence type="ECO:0000256" key="7">
    <source>
        <dbReference type="ARBA" id="ARBA00023163"/>
    </source>
</evidence>
<dbReference type="GO" id="GO:0003677">
    <property type="term" value="F:DNA binding"/>
    <property type="evidence" value="ECO:0007669"/>
    <property type="project" value="UniProtKB-UniRule"/>
</dbReference>
<name>A0A0S3R0P7_PHAAN</name>
<dbReference type="InterPro" id="IPR001356">
    <property type="entry name" value="HD"/>
</dbReference>
<evidence type="ECO:0000256" key="8">
    <source>
        <dbReference type="ARBA" id="ARBA00023242"/>
    </source>
</evidence>
<organism evidence="14 15">
    <name type="scientific">Vigna angularis var. angularis</name>
    <dbReference type="NCBI Taxonomy" id="157739"/>
    <lineage>
        <taxon>Eukaryota</taxon>
        <taxon>Viridiplantae</taxon>
        <taxon>Streptophyta</taxon>
        <taxon>Embryophyta</taxon>
        <taxon>Tracheophyta</taxon>
        <taxon>Spermatophyta</taxon>
        <taxon>Magnoliopsida</taxon>
        <taxon>eudicotyledons</taxon>
        <taxon>Gunneridae</taxon>
        <taxon>Pentapetalae</taxon>
        <taxon>rosids</taxon>
        <taxon>fabids</taxon>
        <taxon>Fabales</taxon>
        <taxon>Fabaceae</taxon>
        <taxon>Papilionoideae</taxon>
        <taxon>50 kb inversion clade</taxon>
        <taxon>NPAAA clade</taxon>
        <taxon>indigoferoid/millettioid clade</taxon>
        <taxon>Phaseoleae</taxon>
        <taxon>Vigna</taxon>
    </lineage>
</organism>
<evidence type="ECO:0000256" key="9">
    <source>
        <dbReference type="PROSITE-ProRule" id="PRU00108"/>
    </source>
</evidence>
<evidence type="ECO:0000256" key="6">
    <source>
        <dbReference type="ARBA" id="ARBA00023155"/>
    </source>
</evidence>
<feature type="DNA-binding region" description="Homeobox" evidence="9">
    <location>
        <begin position="22"/>
        <end position="75"/>
    </location>
</feature>
<evidence type="ECO:0000313" key="14">
    <source>
        <dbReference type="EMBL" id="BAT74196.1"/>
    </source>
</evidence>
<dbReference type="SMART" id="SM00389">
    <property type="entry name" value="HOX"/>
    <property type="match status" value="1"/>
</dbReference>
<evidence type="ECO:0000256" key="10">
    <source>
        <dbReference type="RuleBase" id="RU000682"/>
    </source>
</evidence>
<dbReference type="Pfam" id="PF00046">
    <property type="entry name" value="Homeodomain"/>
    <property type="match status" value="1"/>
</dbReference>
<keyword evidence="3" id="KW-0805">Transcription regulation</keyword>
<keyword evidence="7" id="KW-0804">Transcription</keyword>
<evidence type="ECO:0000259" key="13">
    <source>
        <dbReference type="PROSITE" id="PS50848"/>
    </source>
</evidence>
<keyword evidence="5 9" id="KW-0238">DNA-binding</keyword>
<gene>
    <name evidence="14" type="primary">Vigan.01G181500</name>
    <name evidence="14" type="ORF">VIGAN_01181500</name>
</gene>
<comment type="similarity">
    <text evidence="2">Belongs to the HD-ZIP homeobox family. Class IV subfamily.</text>
</comment>
<keyword evidence="6 9" id="KW-0371">Homeobox</keyword>
<dbReference type="Proteomes" id="UP000291084">
    <property type="component" value="Chromosome 1"/>
</dbReference>
<dbReference type="EMBL" id="AP015034">
    <property type="protein sequence ID" value="BAT74196.1"/>
    <property type="molecule type" value="Genomic_DNA"/>
</dbReference>
<dbReference type="InterPro" id="IPR042160">
    <property type="entry name" value="HD-Zip_IV"/>
</dbReference>
<dbReference type="Gene3D" id="1.10.10.60">
    <property type="entry name" value="Homeodomain-like"/>
    <property type="match status" value="1"/>
</dbReference>
<accession>A0A0S3R0P7</accession>
<evidence type="ECO:0000313" key="15">
    <source>
        <dbReference type="Proteomes" id="UP000291084"/>
    </source>
</evidence>
<dbReference type="OrthoDB" id="1416036at2759"/>
<keyword evidence="15" id="KW-1185">Reference proteome</keyword>